<dbReference type="SUPFAM" id="SSF57903">
    <property type="entry name" value="FYVE/PHD zinc finger"/>
    <property type="match status" value="1"/>
</dbReference>
<dbReference type="AlphaFoldDB" id="A0A7M7N7P4"/>
<dbReference type="GeneID" id="580384"/>
<name>A0A7M7N7P4_STRPU</name>
<evidence type="ECO:0000313" key="8">
    <source>
        <dbReference type="EnsemblMetazoa" id="XP_030832510"/>
    </source>
</evidence>
<feature type="domain" description="Zinc finger PHD-type" evidence="7">
    <location>
        <begin position="115"/>
        <end position="159"/>
    </location>
</feature>
<dbReference type="InterPro" id="IPR013083">
    <property type="entry name" value="Znf_RING/FYVE/PHD"/>
</dbReference>
<evidence type="ECO:0000256" key="4">
    <source>
        <dbReference type="ARBA" id="ARBA00022833"/>
    </source>
</evidence>
<keyword evidence="4" id="KW-0862">Zinc</keyword>
<dbReference type="InterPro" id="IPR019786">
    <property type="entry name" value="Zinc_finger_PHD-type_CS"/>
</dbReference>
<evidence type="ECO:0000256" key="1">
    <source>
        <dbReference type="ARBA" id="ARBA00004123"/>
    </source>
</evidence>
<accession>A0A7M7N7P4</accession>
<dbReference type="SMART" id="SM00249">
    <property type="entry name" value="PHD"/>
    <property type="match status" value="1"/>
</dbReference>
<dbReference type="OMA" id="ICNNWSS"/>
<feature type="region of interest" description="Disordered" evidence="6">
    <location>
        <begin position="165"/>
        <end position="187"/>
    </location>
</feature>
<dbReference type="CDD" id="cd15546">
    <property type="entry name" value="PHD_PHF13_like"/>
    <property type="match status" value="1"/>
</dbReference>
<dbReference type="Pfam" id="PF00628">
    <property type="entry name" value="PHD"/>
    <property type="match status" value="1"/>
</dbReference>
<feature type="region of interest" description="Disordered" evidence="6">
    <location>
        <begin position="67"/>
        <end position="103"/>
    </location>
</feature>
<reference evidence="8" key="2">
    <citation type="submission" date="2021-01" db="UniProtKB">
        <authorList>
            <consortium name="EnsemblMetazoa"/>
        </authorList>
    </citation>
    <scope>IDENTIFICATION</scope>
</reference>
<keyword evidence="3" id="KW-0863">Zinc-finger</keyword>
<dbReference type="Gene3D" id="3.30.40.10">
    <property type="entry name" value="Zinc/RING finger domain, C3HC4 (zinc finger)"/>
    <property type="match status" value="1"/>
</dbReference>
<evidence type="ECO:0000313" key="9">
    <source>
        <dbReference type="Proteomes" id="UP000007110"/>
    </source>
</evidence>
<evidence type="ECO:0000256" key="2">
    <source>
        <dbReference type="ARBA" id="ARBA00022723"/>
    </source>
</evidence>
<evidence type="ECO:0000256" key="6">
    <source>
        <dbReference type="SAM" id="MobiDB-lite"/>
    </source>
</evidence>
<dbReference type="KEGG" id="spu:580384"/>
<keyword evidence="2" id="KW-0479">Metal-binding</keyword>
<evidence type="ECO:0000256" key="3">
    <source>
        <dbReference type="ARBA" id="ARBA00022771"/>
    </source>
</evidence>
<comment type="subcellular location">
    <subcellularLocation>
        <location evidence="1">Nucleus</location>
    </subcellularLocation>
</comment>
<dbReference type="KEGG" id="spu:115920592"/>
<reference evidence="9" key="1">
    <citation type="submission" date="2015-02" db="EMBL/GenBank/DDBJ databases">
        <title>Genome sequencing for Strongylocentrotus purpuratus.</title>
        <authorList>
            <person name="Murali S."/>
            <person name="Liu Y."/>
            <person name="Vee V."/>
            <person name="English A."/>
            <person name="Wang M."/>
            <person name="Skinner E."/>
            <person name="Han Y."/>
            <person name="Muzny D.M."/>
            <person name="Worley K.C."/>
            <person name="Gibbs R.A."/>
        </authorList>
    </citation>
    <scope>NUCLEOTIDE SEQUENCE</scope>
</reference>
<dbReference type="InterPro" id="IPR001965">
    <property type="entry name" value="Znf_PHD"/>
</dbReference>
<dbReference type="RefSeq" id="XP_030832510.1">
    <property type="nucleotide sequence ID" value="XM_030976650.1"/>
</dbReference>
<dbReference type="GeneID" id="115920592"/>
<dbReference type="GO" id="GO:0008270">
    <property type="term" value="F:zinc ion binding"/>
    <property type="evidence" value="ECO:0007669"/>
    <property type="project" value="UniProtKB-KW"/>
</dbReference>
<dbReference type="PANTHER" id="PTHR14571">
    <property type="entry name" value="HISTONE-LYSINE N-METHYLTRANSFERASE SET-26-RELATED"/>
    <property type="match status" value="1"/>
</dbReference>
<dbReference type="RefSeq" id="XP_785537.1">
    <property type="nucleotide sequence ID" value="XM_780444.5"/>
</dbReference>
<proteinExistence type="predicted"/>
<dbReference type="InterPro" id="IPR019787">
    <property type="entry name" value="Znf_PHD-finger"/>
</dbReference>
<dbReference type="InParanoid" id="A0A7M7N7P4"/>
<dbReference type="InterPro" id="IPR011011">
    <property type="entry name" value="Znf_FYVE_PHD"/>
</dbReference>
<keyword evidence="9" id="KW-1185">Reference proteome</keyword>
<evidence type="ECO:0000256" key="5">
    <source>
        <dbReference type="ARBA" id="ARBA00023242"/>
    </source>
</evidence>
<dbReference type="GO" id="GO:0005634">
    <property type="term" value="C:nucleus"/>
    <property type="evidence" value="ECO:0007669"/>
    <property type="project" value="UniProtKB-SubCell"/>
</dbReference>
<dbReference type="Proteomes" id="UP000007110">
    <property type="component" value="Unassembled WGS sequence"/>
</dbReference>
<protein>
    <recommendedName>
        <fullName evidence="7">Zinc finger PHD-type domain-containing protein</fullName>
    </recommendedName>
</protein>
<keyword evidence="5" id="KW-0539">Nucleus</keyword>
<dbReference type="EnsemblMetazoa" id="XM_030976650">
    <property type="protein sequence ID" value="XP_030832510"/>
    <property type="gene ID" value="LOC115920592"/>
</dbReference>
<dbReference type="PROSITE" id="PS01359">
    <property type="entry name" value="ZF_PHD_1"/>
    <property type="match status" value="1"/>
</dbReference>
<dbReference type="PANTHER" id="PTHR14571:SF9">
    <property type="entry name" value="HISTONE-LYSINE N-METHYLTRANSFERASE SET-26-RELATED"/>
    <property type="match status" value="1"/>
</dbReference>
<sequence length="187" mass="21320">MSADFLTAPIPSRVSIMKKPKTEKEDHVSKQPVLKDFSTFCTWVLDYEASLHNGDIPYVPKTPERVKKRSISPLDSEGNSVGSGADSDLSPRERYSKKGRMSSAREKDEDWNLITCFCNKPFAGRPMIECNECETWVHLSCAKIRKTNVPEIFICTHCRDTRSSIRKSNRQREPKKQFSELYGPGES</sequence>
<dbReference type="EnsemblMetazoa" id="XM_780444">
    <property type="protein sequence ID" value="XP_785537"/>
    <property type="gene ID" value="LOC580384"/>
</dbReference>
<dbReference type="OrthoDB" id="79252at2759"/>
<organism evidence="8 9">
    <name type="scientific">Strongylocentrotus purpuratus</name>
    <name type="common">Purple sea urchin</name>
    <dbReference type="NCBI Taxonomy" id="7668"/>
    <lineage>
        <taxon>Eukaryota</taxon>
        <taxon>Metazoa</taxon>
        <taxon>Echinodermata</taxon>
        <taxon>Eleutherozoa</taxon>
        <taxon>Echinozoa</taxon>
        <taxon>Echinoidea</taxon>
        <taxon>Euechinoidea</taxon>
        <taxon>Echinacea</taxon>
        <taxon>Camarodonta</taxon>
        <taxon>Echinidea</taxon>
        <taxon>Strongylocentrotidae</taxon>
        <taxon>Strongylocentrotus</taxon>
    </lineage>
</organism>
<evidence type="ECO:0000259" key="7">
    <source>
        <dbReference type="SMART" id="SM00249"/>
    </source>
</evidence>